<dbReference type="Proteomes" id="UP001236369">
    <property type="component" value="Unassembled WGS sequence"/>
</dbReference>
<proteinExistence type="predicted"/>
<keyword evidence="3" id="KW-1185">Reference proteome</keyword>
<evidence type="ECO:0000259" key="1">
    <source>
        <dbReference type="SMART" id="SM00966"/>
    </source>
</evidence>
<organism evidence="2 3">
    <name type="scientific">Methylobacterium persicinum</name>
    <dbReference type="NCBI Taxonomy" id="374426"/>
    <lineage>
        <taxon>Bacteria</taxon>
        <taxon>Pseudomonadati</taxon>
        <taxon>Pseudomonadota</taxon>
        <taxon>Alphaproteobacteria</taxon>
        <taxon>Hyphomicrobiales</taxon>
        <taxon>Methylobacteriaceae</taxon>
        <taxon>Methylobacterium</taxon>
    </lineage>
</organism>
<comment type="caution">
    <text evidence="2">The sequence shown here is derived from an EMBL/GenBank/DDBJ whole genome shotgun (WGS) entry which is preliminary data.</text>
</comment>
<evidence type="ECO:0000313" key="2">
    <source>
        <dbReference type="EMBL" id="MDQ0445159.1"/>
    </source>
</evidence>
<dbReference type="SUPFAM" id="SSF89447">
    <property type="entry name" value="AbrB/MazE/MraZ-like"/>
    <property type="match status" value="1"/>
</dbReference>
<dbReference type="EMBL" id="JAUSVV010000022">
    <property type="protein sequence ID" value="MDQ0445159.1"/>
    <property type="molecule type" value="Genomic_DNA"/>
</dbReference>
<dbReference type="Gene3D" id="2.10.260.10">
    <property type="match status" value="1"/>
</dbReference>
<name>A0ABU0HS45_9HYPH</name>
<reference evidence="2 3" key="1">
    <citation type="submission" date="2023-07" db="EMBL/GenBank/DDBJ databases">
        <title>Genomic Encyclopedia of Type Strains, Phase IV (KMG-IV): sequencing the most valuable type-strain genomes for metagenomic binning, comparative biology and taxonomic classification.</title>
        <authorList>
            <person name="Goeker M."/>
        </authorList>
    </citation>
    <scope>NUCLEOTIDE SEQUENCE [LARGE SCALE GENOMIC DNA]</scope>
    <source>
        <strain evidence="2 3">DSM 19562</strain>
    </source>
</reference>
<accession>A0ABU0HS45</accession>
<dbReference type="InterPro" id="IPR007159">
    <property type="entry name" value="SpoVT-AbrB_dom"/>
</dbReference>
<sequence>MPTTARTSQRRPVVIAPPEAEKPRGASRAIQEAATGRIALKKKRPLKSATKTIVVKVRRQGGARVMTIPPVLLASLGADEGTELAVDVKGGKLVAEPVVPEPASAPRRRYTLAELLQGAEHLPEIYASVAGALNGEPIGNEIG</sequence>
<protein>
    <submittedName>
        <fullName evidence="2">Antitoxin component of MazEF toxin-antitoxin module</fullName>
    </submittedName>
</protein>
<dbReference type="SMART" id="SM00966">
    <property type="entry name" value="SpoVT_AbrB"/>
    <property type="match status" value="1"/>
</dbReference>
<dbReference type="RefSeq" id="WP_238249911.1">
    <property type="nucleotide sequence ID" value="NZ_BPQX01000035.1"/>
</dbReference>
<dbReference type="InterPro" id="IPR037914">
    <property type="entry name" value="SpoVT-AbrB_sf"/>
</dbReference>
<gene>
    <name evidence="2" type="ORF">QO016_004686</name>
</gene>
<evidence type="ECO:0000313" key="3">
    <source>
        <dbReference type="Proteomes" id="UP001236369"/>
    </source>
</evidence>
<feature type="domain" description="SpoVT-AbrB" evidence="1">
    <location>
        <begin position="58"/>
        <end position="103"/>
    </location>
</feature>